<dbReference type="Gene3D" id="2.40.128.520">
    <property type="match status" value="1"/>
</dbReference>
<dbReference type="RefSeq" id="WP_157740593.1">
    <property type="nucleotide sequence ID" value="NZ_CP022743.1"/>
</dbReference>
<proteinExistence type="predicted"/>
<accession>A0A223NT65</accession>
<evidence type="ECO:0000313" key="2">
    <source>
        <dbReference type="EMBL" id="ASU32838.1"/>
    </source>
</evidence>
<protein>
    <recommendedName>
        <fullName evidence="1">DUF2147 domain-containing protein</fullName>
    </recommendedName>
</protein>
<feature type="domain" description="DUF2147" evidence="1">
    <location>
        <begin position="28"/>
        <end position="122"/>
    </location>
</feature>
<reference evidence="2 3" key="1">
    <citation type="submission" date="2017-08" db="EMBL/GenBank/DDBJ databases">
        <title>Complete genome sequence of Mucilaginibacter sp. strain BJC16-A31.</title>
        <authorList>
            <consortium name="Henan University of Science and Technology"/>
            <person name="You X."/>
        </authorList>
    </citation>
    <scope>NUCLEOTIDE SEQUENCE [LARGE SCALE GENOMIC DNA]</scope>
    <source>
        <strain evidence="2 3">BJC16-A31</strain>
    </source>
</reference>
<dbReference type="OrthoDB" id="9811671at2"/>
<keyword evidence="3" id="KW-1185">Reference proteome</keyword>
<name>A0A223NT65_9SPHI</name>
<dbReference type="AlphaFoldDB" id="A0A223NT65"/>
<evidence type="ECO:0000259" key="1">
    <source>
        <dbReference type="Pfam" id="PF09917"/>
    </source>
</evidence>
<organism evidence="2 3">
    <name type="scientific">Mucilaginibacter xinganensis</name>
    <dbReference type="NCBI Taxonomy" id="1234841"/>
    <lineage>
        <taxon>Bacteria</taxon>
        <taxon>Pseudomonadati</taxon>
        <taxon>Bacteroidota</taxon>
        <taxon>Sphingobacteriia</taxon>
        <taxon>Sphingobacteriales</taxon>
        <taxon>Sphingobacteriaceae</taxon>
        <taxon>Mucilaginibacter</taxon>
    </lineage>
</organism>
<gene>
    <name evidence="2" type="ORF">MuYL_0938</name>
</gene>
<dbReference type="Proteomes" id="UP000215002">
    <property type="component" value="Chromosome"/>
</dbReference>
<sequence>MHKPIFMTILFSVFFGLTSRAQQVAIAGKWKTPDKDIIEFYPEGPVFMAKQINTETEKDKKDNNKIIAKDLKPVNTKIFEGIVIDPKDNKTYHGRFTINEAVTELNLKVKWGFLSFNETWTRVN</sequence>
<evidence type="ECO:0000313" key="3">
    <source>
        <dbReference type="Proteomes" id="UP000215002"/>
    </source>
</evidence>
<dbReference type="EMBL" id="CP022743">
    <property type="protein sequence ID" value="ASU32838.1"/>
    <property type="molecule type" value="Genomic_DNA"/>
</dbReference>
<dbReference type="InterPro" id="IPR019223">
    <property type="entry name" value="DUF2147"/>
</dbReference>
<dbReference type="KEGG" id="muc:MuYL_0938"/>
<dbReference type="Pfam" id="PF09917">
    <property type="entry name" value="DUF2147"/>
    <property type="match status" value="1"/>
</dbReference>